<name>A0AAV1Q6S4_SCOSC</name>
<sequence>MMKTKFRAIFLKALEVHHTFVPQVITACAILHNICLGVGDIMPPEDELQDAMPEDEEEEENGLEAVSGAPWWDWLSAEVSALEEVILDHNYL</sequence>
<accession>A0AAV1Q6S4</accession>
<gene>
    <name evidence="1" type="ORF">FSCOSCO3_A035459</name>
</gene>
<evidence type="ECO:0000313" key="2">
    <source>
        <dbReference type="Proteomes" id="UP001314229"/>
    </source>
</evidence>
<dbReference type="EMBL" id="CAWUFR010000628">
    <property type="protein sequence ID" value="CAK6979926.1"/>
    <property type="molecule type" value="Genomic_DNA"/>
</dbReference>
<evidence type="ECO:0000313" key="1">
    <source>
        <dbReference type="EMBL" id="CAK6979926.1"/>
    </source>
</evidence>
<dbReference type="PROSITE" id="PS51257">
    <property type="entry name" value="PROKAR_LIPOPROTEIN"/>
    <property type="match status" value="1"/>
</dbReference>
<protein>
    <submittedName>
        <fullName evidence="1">Uncharacterized protein LOC125891523</fullName>
    </submittedName>
</protein>
<proteinExistence type="predicted"/>
<organism evidence="1 2">
    <name type="scientific">Scomber scombrus</name>
    <name type="common">Atlantic mackerel</name>
    <name type="synonym">Scomber vernalis</name>
    <dbReference type="NCBI Taxonomy" id="13677"/>
    <lineage>
        <taxon>Eukaryota</taxon>
        <taxon>Metazoa</taxon>
        <taxon>Chordata</taxon>
        <taxon>Craniata</taxon>
        <taxon>Vertebrata</taxon>
        <taxon>Euteleostomi</taxon>
        <taxon>Actinopterygii</taxon>
        <taxon>Neopterygii</taxon>
        <taxon>Teleostei</taxon>
        <taxon>Neoteleostei</taxon>
        <taxon>Acanthomorphata</taxon>
        <taxon>Pelagiaria</taxon>
        <taxon>Scombriformes</taxon>
        <taxon>Scombridae</taxon>
        <taxon>Scomber</taxon>
    </lineage>
</organism>
<comment type="caution">
    <text evidence="1">The sequence shown here is derived from an EMBL/GenBank/DDBJ whole genome shotgun (WGS) entry which is preliminary data.</text>
</comment>
<reference evidence="1 2" key="1">
    <citation type="submission" date="2024-01" db="EMBL/GenBank/DDBJ databases">
        <authorList>
            <person name="Alioto T."/>
            <person name="Alioto T."/>
            <person name="Gomez Garrido J."/>
        </authorList>
    </citation>
    <scope>NUCLEOTIDE SEQUENCE [LARGE SCALE GENOMIC DNA]</scope>
</reference>
<dbReference type="AlphaFoldDB" id="A0AAV1Q6S4"/>
<dbReference type="Proteomes" id="UP001314229">
    <property type="component" value="Unassembled WGS sequence"/>
</dbReference>
<keyword evidence="2" id="KW-1185">Reference proteome</keyword>